<dbReference type="RefSeq" id="WP_215618670.1">
    <property type="nucleotide sequence ID" value="NZ_JADOER010000009.1"/>
</dbReference>
<evidence type="ECO:0000256" key="2">
    <source>
        <dbReference type="ARBA" id="ARBA00022670"/>
    </source>
</evidence>
<dbReference type="Pfam" id="PF01483">
    <property type="entry name" value="P_proprotein"/>
    <property type="match status" value="1"/>
</dbReference>
<dbReference type="SUPFAM" id="SSF52743">
    <property type="entry name" value="Subtilisin-like"/>
    <property type="match status" value="1"/>
</dbReference>
<evidence type="ECO:0000313" key="10">
    <source>
        <dbReference type="EMBL" id="MBT9312782.1"/>
    </source>
</evidence>
<evidence type="ECO:0000313" key="11">
    <source>
        <dbReference type="Proteomes" id="UP001196661"/>
    </source>
</evidence>
<dbReference type="PANTHER" id="PTHR42884:SF14">
    <property type="entry name" value="NEUROENDOCRINE CONVERTASE 1"/>
    <property type="match status" value="1"/>
</dbReference>
<dbReference type="SUPFAM" id="SSF49785">
    <property type="entry name" value="Galactose-binding domain-like"/>
    <property type="match status" value="1"/>
</dbReference>
<dbReference type="InterPro" id="IPR022398">
    <property type="entry name" value="Peptidase_S8_His-AS"/>
</dbReference>
<feature type="active site" description="Charge relay system" evidence="7">
    <location>
        <position position="256"/>
    </location>
</feature>
<feature type="region of interest" description="Disordered" evidence="8">
    <location>
        <begin position="660"/>
        <end position="686"/>
    </location>
</feature>
<dbReference type="InterPro" id="IPR023828">
    <property type="entry name" value="Peptidase_S8_Ser-AS"/>
</dbReference>
<dbReference type="Gene3D" id="2.60.120.260">
    <property type="entry name" value="Galactose-binding domain-like"/>
    <property type="match status" value="1"/>
</dbReference>
<feature type="region of interest" description="Disordered" evidence="8">
    <location>
        <begin position="461"/>
        <end position="608"/>
    </location>
</feature>
<dbReference type="PROSITE" id="PS51892">
    <property type="entry name" value="SUBTILASE"/>
    <property type="match status" value="1"/>
</dbReference>
<evidence type="ECO:0000256" key="8">
    <source>
        <dbReference type="SAM" id="MobiDB-lite"/>
    </source>
</evidence>
<feature type="domain" description="P/Homo B" evidence="9">
    <location>
        <begin position="327"/>
        <end position="464"/>
    </location>
</feature>
<evidence type="ECO:0000256" key="1">
    <source>
        <dbReference type="ARBA" id="ARBA00005325"/>
    </source>
</evidence>
<protein>
    <submittedName>
        <fullName evidence="10">S8 family serine peptidase</fullName>
    </submittedName>
</protein>
<evidence type="ECO:0000256" key="6">
    <source>
        <dbReference type="ARBA" id="ARBA00022837"/>
    </source>
</evidence>
<dbReference type="Gene3D" id="3.40.50.200">
    <property type="entry name" value="Peptidase S8/S53 domain"/>
    <property type="match status" value="1"/>
</dbReference>
<dbReference type="EMBL" id="JADOER010000009">
    <property type="protein sequence ID" value="MBT9312782.1"/>
    <property type="molecule type" value="Genomic_DNA"/>
</dbReference>
<dbReference type="InterPro" id="IPR001343">
    <property type="entry name" value="Hemolysn_Ca-bd"/>
</dbReference>
<proteinExistence type="inferred from homology"/>
<dbReference type="PROSITE" id="PS00137">
    <property type="entry name" value="SUBTILASE_HIS"/>
    <property type="match status" value="1"/>
</dbReference>
<dbReference type="SUPFAM" id="SSF51120">
    <property type="entry name" value="beta-Roll"/>
    <property type="match status" value="2"/>
</dbReference>
<reference evidence="10 11" key="1">
    <citation type="journal article" date="2021" name="Mar. Drugs">
        <title>Genome Reduction and Secondary Metabolism of the Marine Sponge-Associated Cyanobacterium Leptothoe.</title>
        <authorList>
            <person name="Konstantinou D."/>
            <person name="Popin R.V."/>
            <person name="Fewer D.P."/>
            <person name="Sivonen K."/>
            <person name="Gkelis S."/>
        </authorList>
    </citation>
    <scope>NUCLEOTIDE SEQUENCE [LARGE SCALE GENOMIC DNA]</scope>
    <source>
        <strain evidence="10 11">TAU-MAC 1615</strain>
    </source>
</reference>
<dbReference type="PROSITE" id="PS00330">
    <property type="entry name" value="HEMOLYSIN_CALCIUM"/>
    <property type="match status" value="1"/>
</dbReference>
<dbReference type="InterPro" id="IPR002884">
    <property type="entry name" value="P_dom"/>
</dbReference>
<organism evidence="10 11">
    <name type="scientific">Leptothoe kymatousa TAU-MAC 1615</name>
    <dbReference type="NCBI Taxonomy" id="2364775"/>
    <lineage>
        <taxon>Bacteria</taxon>
        <taxon>Bacillati</taxon>
        <taxon>Cyanobacteriota</taxon>
        <taxon>Cyanophyceae</taxon>
        <taxon>Nodosilineales</taxon>
        <taxon>Cymatolegaceae</taxon>
        <taxon>Leptothoe</taxon>
        <taxon>Leptothoe kymatousa</taxon>
    </lineage>
</organism>
<dbReference type="InterPro" id="IPR036852">
    <property type="entry name" value="Peptidase_S8/S53_dom_sf"/>
</dbReference>
<comment type="similarity">
    <text evidence="1">Belongs to the peptidase S8 family. Furin subfamily.</text>
</comment>
<dbReference type="Pfam" id="PF00082">
    <property type="entry name" value="Peptidase_S8"/>
    <property type="match status" value="1"/>
</dbReference>
<feature type="active site" description="Charge relay system" evidence="7">
    <location>
        <position position="84"/>
    </location>
</feature>
<dbReference type="PRINTS" id="PR01217">
    <property type="entry name" value="PRICHEXTENSN"/>
</dbReference>
<dbReference type="InterPro" id="IPR023827">
    <property type="entry name" value="Peptidase_S8_Asp-AS"/>
</dbReference>
<evidence type="ECO:0000256" key="7">
    <source>
        <dbReference type="PROSITE-ProRule" id="PRU01240"/>
    </source>
</evidence>
<keyword evidence="11" id="KW-1185">Reference proteome</keyword>
<dbReference type="Pfam" id="PF00353">
    <property type="entry name" value="HemolysinCabind"/>
    <property type="match status" value="2"/>
</dbReference>
<dbReference type="PRINTS" id="PR00313">
    <property type="entry name" value="CABNDNGRPT"/>
</dbReference>
<dbReference type="InterPro" id="IPR008979">
    <property type="entry name" value="Galactose-bd-like_sf"/>
</dbReference>
<comment type="caution">
    <text evidence="10">The sequence shown here is derived from an EMBL/GenBank/DDBJ whole genome shotgun (WGS) entry which is preliminary data.</text>
</comment>
<dbReference type="InterPro" id="IPR034182">
    <property type="entry name" value="Kexin/furin"/>
</dbReference>
<feature type="active site" description="Charge relay system" evidence="7">
    <location>
        <position position="50"/>
    </location>
</feature>
<feature type="compositionally biased region" description="Pro residues" evidence="8">
    <location>
        <begin position="466"/>
        <end position="602"/>
    </location>
</feature>
<keyword evidence="5 7" id="KW-0720">Serine protease</keyword>
<keyword evidence="6" id="KW-0106">Calcium</keyword>
<dbReference type="Gene3D" id="2.150.10.10">
    <property type="entry name" value="Serralysin-like metalloprotease, C-terminal"/>
    <property type="match status" value="1"/>
</dbReference>
<gene>
    <name evidence="10" type="ORF">IXB28_11235</name>
</gene>
<evidence type="ECO:0000256" key="4">
    <source>
        <dbReference type="ARBA" id="ARBA00022801"/>
    </source>
</evidence>
<keyword evidence="4 7" id="KW-0378">Hydrolase</keyword>
<dbReference type="InterPro" id="IPR018511">
    <property type="entry name" value="Hemolysin-typ_Ca-bd_CS"/>
</dbReference>
<dbReference type="CDD" id="cd04059">
    <property type="entry name" value="Peptidases_S8_Protein_convertases_Kexins_Furin-like"/>
    <property type="match status" value="1"/>
</dbReference>
<dbReference type="InterPro" id="IPR000209">
    <property type="entry name" value="Peptidase_S8/S53_dom"/>
</dbReference>
<keyword evidence="2 7" id="KW-0645">Protease</keyword>
<dbReference type="Proteomes" id="UP001196661">
    <property type="component" value="Unassembled WGS sequence"/>
</dbReference>
<evidence type="ECO:0000259" key="9">
    <source>
        <dbReference type="PROSITE" id="PS51829"/>
    </source>
</evidence>
<dbReference type="InterPro" id="IPR011049">
    <property type="entry name" value="Serralysin-like_metalloprot_C"/>
</dbReference>
<accession>A0ABS5Y4M8</accession>
<dbReference type="PANTHER" id="PTHR42884">
    <property type="entry name" value="PROPROTEIN CONVERTASE SUBTILISIN/KEXIN-RELATED"/>
    <property type="match status" value="1"/>
</dbReference>
<dbReference type="PROSITE" id="PS51829">
    <property type="entry name" value="P_HOMO_B"/>
    <property type="match status" value="1"/>
</dbReference>
<evidence type="ECO:0000256" key="5">
    <source>
        <dbReference type="ARBA" id="ARBA00022825"/>
    </source>
</evidence>
<evidence type="ECO:0000256" key="3">
    <source>
        <dbReference type="ARBA" id="ARBA00022729"/>
    </source>
</evidence>
<dbReference type="PROSITE" id="PS00136">
    <property type="entry name" value="SUBTILASE_ASP"/>
    <property type="match status" value="1"/>
</dbReference>
<dbReference type="PROSITE" id="PS00138">
    <property type="entry name" value="SUBTILASE_SER"/>
    <property type="match status" value="1"/>
</dbReference>
<keyword evidence="3" id="KW-0732">Signal</keyword>
<sequence>MEFIPNDERFQDQWYLNNTGQAGITPGFDINVLPAWESVSGEDIVIGIVDDGVFSTHEDLADAYRSDLSFNFIDNDNEPGNGTHGTSVAGVALGKGGNGVGITGVAPNAELANLELLSGGLLTTQQIEQALLFKNQDIDIYNNSWGLRRSNFSQPKDTSFLAQGVAEGRNGLGSIFVFAAGNDSFDQGLDINDTNYAKSRYTIAVGAVNDEGTESDFSVPGAALLVSAPGENLLTTDTIPFRPEAVDRYDEVFGTSFSAPLASGVIALMLEANPALTWRDVQHILVETAQQNDPNDEDWAVNGAGFSVNHKFGFGVVDAGAAVALATNWETVGQEISFKSGAIAVNQVLPDQDATGFTSTFTVTEDIDLESVEVVINVTDGSEVSIVLTSPDGTQSVLAGPEGSGSGNYVNWTLTSTRHWGESAIGEWKLQVADVVDAGNLDNRLNSTSDWSSWELNLFGQAPQTEPAPTPEPPAPEPTPEPVVPTPEPAPESPAPEPVVPTPEPPAPEPTPEPVVPTPEPAPEPPTPEPVVPTPEPPAPEPTPEPVVPTPEPAPEPPTPEPVVPTPEPAPEPPTPEPVVPTPEPAPEPPTPEPVAPTPEPAPVLEGTNNNDVLAFTEADEIIDAKSGDDTIAGGLGDDIIDGGDGNDILRGDLNLRGPQDNIAGGNDVISGGNGNDTIGGKSGDDILSGDAGDDLIYGDNGNDTLIGGTGNDVLVGDNFSEASGDDLFVFGSNDGTDTVLDFEVGADKIALLEGDLTFADLTITQTDNNTVLGIASTGETLAILNDVQATTLGEDSFVVVSDVSSAS</sequence>
<name>A0ABS5Y4M8_9CYAN</name>